<feature type="transmembrane region" description="Helical" evidence="6">
    <location>
        <begin position="241"/>
        <end position="266"/>
    </location>
</feature>
<dbReference type="PANTHER" id="PTHR23501:SF198">
    <property type="entry name" value="AZOLE RESISTANCE PROTEIN 1-RELATED"/>
    <property type="match status" value="1"/>
</dbReference>
<gene>
    <name evidence="7" type="ORF">DHEL01_v212268</name>
</gene>
<dbReference type="GO" id="GO:0022857">
    <property type="term" value="F:transmembrane transporter activity"/>
    <property type="evidence" value="ECO:0007669"/>
    <property type="project" value="InterPro"/>
</dbReference>
<dbReference type="Proteomes" id="UP000094444">
    <property type="component" value="Unassembled WGS sequence"/>
</dbReference>
<feature type="transmembrane region" description="Helical" evidence="6">
    <location>
        <begin position="278"/>
        <end position="299"/>
    </location>
</feature>
<evidence type="ECO:0008006" key="9">
    <source>
        <dbReference type="Google" id="ProtNLM"/>
    </source>
</evidence>
<keyword evidence="3 6" id="KW-1133">Transmembrane helix</keyword>
<dbReference type="OrthoDB" id="10021397at2759"/>
<organism evidence="7 8">
    <name type="scientific">Diaporthe helianthi</name>
    <dbReference type="NCBI Taxonomy" id="158607"/>
    <lineage>
        <taxon>Eukaryota</taxon>
        <taxon>Fungi</taxon>
        <taxon>Dikarya</taxon>
        <taxon>Ascomycota</taxon>
        <taxon>Pezizomycotina</taxon>
        <taxon>Sordariomycetes</taxon>
        <taxon>Sordariomycetidae</taxon>
        <taxon>Diaporthales</taxon>
        <taxon>Diaporthaceae</taxon>
        <taxon>Diaporthe</taxon>
    </lineage>
</organism>
<dbReference type="Pfam" id="PF07690">
    <property type="entry name" value="MFS_1"/>
    <property type="match status" value="1"/>
</dbReference>
<sequence>MVNAFFGEMNRALLLTAIPKITTEFQSLDQAAWYQASHDLARLAFLPIFGRVYTLFPLKTTYCAGILIHIVGSAVCGTSSTSHVLIIGRAIQGAAHAGNNLGGFIMICHIVPTRKMPVYLASVVMLNGIAAVVGPPLGAMAVIAGCLIIFTFPEPVRVTSNYSLRERLKSTDQLSVILILTSLTALCLALQWGGTKYQWSDPWIWGLLIGFVVMAGLFWFIQVKEKDRALVPIHILTQRTVGFACLYCAFLITAYGIFIFYMPFYFQAAMGHSPKHSGIYILALTVPDTVAAIAVGAAVTYSGHYVPFMLASAATVLVGSGLLSQIRVDTDMAYIMGVELIIALGVGLGIQLPLSAVRNVLDEPDVPAGEALVLFSMSLGFTVSFPIAQAIFMNTLGRHLSTRLVAERVAEILRMGASKVSAEHLGDDIVPFVAETYGKAITTAFYVSVGSAGVALIATLAMEWRKLEKEQGRGVAEGVLTGGPPSHPEEDPGFSQEVKPTGMPPAAVTKPSIRPISRLS</sequence>
<dbReference type="InterPro" id="IPR011701">
    <property type="entry name" value="MFS"/>
</dbReference>
<dbReference type="InParanoid" id="A0A2P5HGF8"/>
<dbReference type="SUPFAM" id="SSF103473">
    <property type="entry name" value="MFS general substrate transporter"/>
    <property type="match status" value="1"/>
</dbReference>
<feature type="transmembrane region" description="Helical" evidence="6">
    <location>
        <begin position="372"/>
        <end position="393"/>
    </location>
</feature>
<feature type="transmembrane region" description="Helical" evidence="6">
    <location>
        <begin position="333"/>
        <end position="352"/>
    </location>
</feature>
<dbReference type="EMBL" id="MAVT02002394">
    <property type="protein sequence ID" value="POS69339.1"/>
    <property type="molecule type" value="Genomic_DNA"/>
</dbReference>
<proteinExistence type="predicted"/>
<accession>A0A2P5HGF8</accession>
<dbReference type="GO" id="GO:0005886">
    <property type="term" value="C:plasma membrane"/>
    <property type="evidence" value="ECO:0007669"/>
    <property type="project" value="TreeGrafter"/>
</dbReference>
<protein>
    <recommendedName>
        <fullName evidence="9">Major facilitator superfamily transporter</fullName>
    </recommendedName>
</protein>
<reference evidence="7" key="1">
    <citation type="submission" date="2017-09" db="EMBL/GenBank/DDBJ databases">
        <title>Polyketide synthases of a Diaporthe helianthi virulent isolate.</title>
        <authorList>
            <person name="Baroncelli R."/>
        </authorList>
    </citation>
    <scope>NUCLEOTIDE SEQUENCE [LARGE SCALE GENOMIC DNA]</scope>
    <source>
        <strain evidence="7">7/96</strain>
    </source>
</reference>
<evidence type="ECO:0000256" key="5">
    <source>
        <dbReference type="SAM" id="MobiDB-lite"/>
    </source>
</evidence>
<feature type="transmembrane region" description="Helical" evidence="6">
    <location>
        <begin position="305"/>
        <end position="326"/>
    </location>
</feature>
<evidence type="ECO:0000313" key="7">
    <source>
        <dbReference type="EMBL" id="POS69339.1"/>
    </source>
</evidence>
<feature type="transmembrane region" description="Helical" evidence="6">
    <location>
        <begin position="202"/>
        <end position="221"/>
    </location>
</feature>
<feature type="region of interest" description="Disordered" evidence="5">
    <location>
        <begin position="475"/>
        <end position="520"/>
    </location>
</feature>
<evidence type="ECO:0000256" key="4">
    <source>
        <dbReference type="ARBA" id="ARBA00023136"/>
    </source>
</evidence>
<comment type="caution">
    <text evidence="7">The sequence shown here is derived from an EMBL/GenBank/DDBJ whole genome shotgun (WGS) entry which is preliminary data.</text>
</comment>
<comment type="subcellular location">
    <subcellularLocation>
        <location evidence="1">Membrane</location>
        <topology evidence="1">Multi-pass membrane protein</topology>
    </subcellularLocation>
</comment>
<name>A0A2P5HGF8_DIAHE</name>
<keyword evidence="2 6" id="KW-0812">Transmembrane</keyword>
<dbReference type="PANTHER" id="PTHR23501">
    <property type="entry name" value="MAJOR FACILITATOR SUPERFAMILY"/>
    <property type="match status" value="1"/>
</dbReference>
<dbReference type="Gene3D" id="1.20.1250.20">
    <property type="entry name" value="MFS general substrate transporter like domains"/>
    <property type="match status" value="1"/>
</dbReference>
<evidence type="ECO:0000256" key="2">
    <source>
        <dbReference type="ARBA" id="ARBA00022692"/>
    </source>
</evidence>
<dbReference type="InterPro" id="IPR036259">
    <property type="entry name" value="MFS_trans_sf"/>
</dbReference>
<keyword evidence="8" id="KW-1185">Reference proteome</keyword>
<keyword evidence="4 6" id="KW-0472">Membrane</keyword>
<evidence type="ECO:0000256" key="6">
    <source>
        <dbReference type="SAM" id="Phobius"/>
    </source>
</evidence>
<dbReference type="STRING" id="158607.A0A2P5HGF8"/>
<dbReference type="AlphaFoldDB" id="A0A2P5HGF8"/>
<evidence type="ECO:0000256" key="3">
    <source>
        <dbReference type="ARBA" id="ARBA00022989"/>
    </source>
</evidence>
<evidence type="ECO:0000313" key="8">
    <source>
        <dbReference type="Proteomes" id="UP000094444"/>
    </source>
</evidence>
<evidence type="ECO:0000256" key="1">
    <source>
        <dbReference type="ARBA" id="ARBA00004141"/>
    </source>
</evidence>
<feature type="transmembrane region" description="Helical" evidence="6">
    <location>
        <begin position="124"/>
        <end position="153"/>
    </location>
</feature>
<feature type="transmembrane region" description="Helical" evidence="6">
    <location>
        <begin position="173"/>
        <end position="190"/>
    </location>
</feature>